<dbReference type="InterPro" id="IPR020626">
    <property type="entry name" value="Asp_DH_prok"/>
</dbReference>
<dbReference type="AlphaFoldDB" id="B8GFZ9"/>
<dbReference type="Gene3D" id="3.30.360.10">
    <property type="entry name" value="Dihydrodipicolinate Reductase, domain 2"/>
    <property type="match status" value="1"/>
</dbReference>
<reference evidence="9 10" key="1">
    <citation type="journal article" date="2015" name="Genome Announc.">
        <title>Complete Genome Sequence of Methanosphaerula palustris E1-9CT, a Hydrogenotrophic Methanogen Isolated from a Minerotrophic Fen Peatland.</title>
        <authorList>
            <person name="Cadillo-Quiroz H."/>
            <person name="Browne P."/>
            <person name="Kyrpides N."/>
            <person name="Woyke T."/>
            <person name="Goodwin L."/>
            <person name="Detter C."/>
            <person name="Yavitt J.B."/>
            <person name="Zinder S.H."/>
        </authorList>
    </citation>
    <scope>NUCLEOTIDE SEQUENCE [LARGE SCALE GENOMIC DNA]</scope>
    <source>
        <strain evidence="10">ATCC BAA-1556 / DSM 19958 / E1-9c</strain>
    </source>
</reference>
<keyword evidence="3 6" id="KW-0521">NADP</keyword>
<keyword evidence="5 6" id="KW-0520">NAD</keyword>
<comment type="catalytic activity">
    <reaction evidence="6">
        <text>L-aspartate + NAD(+) + H2O = oxaloacetate + NH4(+) + NADH + H(+)</text>
        <dbReference type="Rhea" id="RHEA:11788"/>
        <dbReference type="ChEBI" id="CHEBI:15377"/>
        <dbReference type="ChEBI" id="CHEBI:15378"/>
        <dbReference type="ChEBI" id="CHEBI:16452"/>
        <dbReference type="ChEBI" id="CHEBI:28938"/>
        <dbReference type="ChEBI" id="CHEBI:29991"/>
        <dbReference type="ChEBI" id="CHEBI:57540"/>
        <dbReference type="ChEBI" id="CHEBI:57945"/>
        <dbReference type="EC" id="1.4.1.21"/>
    </reaction>
</comment>
<dbReference type="KEGG" id="mpl:Mpal_2777"/>
<comment type="pathway">
    <text evidence="6">Cofactor biosynthesis; NAD(+) biosynthesis; iminoaspartate from L-aspartate (dehydrogenase route): step 1/1.</text>
</comment>
<evidence type="ECO:0000256" key="1">
    <source>
        <dbReference type="ARBA" id="ARBA00008331"/>
    </source>
</evidence>
<evidence type="ECO:0000256" key="2">
    <source>
        <dbReference type="ARBA" id="ARBA00022642"/>
    </source>
</evidence>
<dbReference type="Proteomes" id="UP000002457">
    <property type="component" value="Chromosome"/>
</dbReference>
<dbReference type="InterPro" id="IPR022487">
    <property type="entry name" value="Asp_DH_arc"/>
</dbReference>
<dbReference type="EMBL" id="CP001338">
    <property type="protein sequence ID" value="ACL18032.1"/>
    <property type="molecule type" value="Genomic_DNA"/>
</dbReference>
<dbReference type="InterPro" id="IPR002811">
    <property type="entry name" value="Asp_DH"/>
</dbReference>
<dbReference type="eggNOG" id="arCOG00254">
    <property type="taxonomic scope" value="Archaea"/>
</dbReference>
<dbReference type="STRING" id="521011.Mpal_2777"/>
<comment type="similarity">
    <text evidence="1 6">Belongs to the L-aspartate dehydrogenase family.</text>
</comment>
<dbReference type="PANTHER" id="PTHR31873:SF6">
    <property type="entry name" value="ASPARTATE DEHYDROGENASE DOMAIN-CONTAINING PROTEIN"/>
    <property type="match status" value="1"/>
</dbReference>
<organism evidence="9 10">
    <name type="scientific">Methanosphaerula palustris (strain ATCC BAA-1556 / DSM 19958 / E1-9c)</name>
    <dbReference type="NCBI Taxonomy" id="521011"/>
    <lineage>
        <taxon>Archaea</taxon>
        <taxon>Methanobacteriati</taxon>
        <taxon>Methanobacteriota</taxon>
        <taxon>Stenosarchaea group</taxon>
        <taxon>Methanomicrobia</taxon>
        <taxon>Methanomicrobiales</taxon>
        <taxon>Methanoregulaceae</taxon>
        <taxon>Methanosphaerula</taxon>
    </lineage>
</organism>
<dbReference type="GO" id="GO:0009435">
    <property type="term" value="P:NAD+ biosynthetic process"/>
    <property type="evidence" value="ECO:0007669"/>
    <property type="project" value="UniProtKB-UniRule"/>
</dbReference>
<feature type="domain" description="Aspartate/homoserine dehydrogenase NAD-binding" evidence="8">
    <location>
        <begin position="11"/>
        <end position="119"/>
    </location>
</feature>
<dbReference type="Pfam" id="PF03447">
    <property type="entry name" value="NAD_binding_3"/>
    <property type="match status" value="1"/>
</dbReference>
<dbReference type="SUPFAM" id="SSF51735">
    <property type="entry name" value="NAD(P)-binding Rossmann-fold domains"/>
    <property type="match status" value="1"/>
</dbReference>
<dbReference type="GO" id="GO:0033735">
    <property type="term" value="F:aspartate dehydrogenase [NAD(P)+] activity"/>
    <property type="evidence" value="ECO:0007669"/>
    <property type="project" value="UniProtKB-EC"/>
</dbReference>
<name>B8GFZ9_METPE</name>
<evidence type="ECO:0000313" key="9">
    <source>
        <dbReference type="EMBL" id="ACL18032.1"/>
    </source>
</evidence>
<dbReference type="HOGENOM" id="CLU_089550_0_0_2"/>
<dbReference type="InterPro" id="IPR005106">
    <property type="entry name" value="Asp/hSer_DH_NAD-bd"/>
</dbReference>
<dbReference type="InterPro" id="IPR011182">
    <property type="entry name" value="L-Asp_DH"/>
</dbReference>
<dbReference type="Gene3D" id="3.40.50.720">
    <property type="entry name" value="NAD(P)-binding Rossmann-like Domain"/>
    <property type="match status" value="1"/>
</dbReference>
<feature type="binding site" evidence="6">
    <location>
        <position position="178"/>
    </location>
    <ligand>
        <name>NAD(+)</name>
        <dbReference type="ChEBI" id="CHEBI:57540"/>
    </ligand>
</feature>
<sequence length="255" mass="28090">MYTMIRIGLLGCGNIGHLIAKYREGVEIVALYDILHERALDLATCCNGRPYQDFDEFLNADMDLVVEAASVRAVMRYAEQILVSGKDMIVMSVGAFSDQEFYSRIREIAIEHHRKVRIPSGAVMGLDNAKIGQIGGIDRVLLRTTKNPKSLGLELTEKTEIFHGRAGDCIRAFPKNLNVSVALTLASGKDVDVELFADPAVDRNIHEITMEGKFGDAYIRVRNIPSPDNPATSYLAALSILTLLKNLDEPIVVGT</sequence>
<comment type="function">
    <text evidence="6">Specifically catalyzes the NAD or NADP-dependent dehydrogenation of L-aspartate to iminoaspartate.</text>
</comment>
<keyword evidence="10" id="KW-1185">Reference proteome</keyword>
<dbReference type="PIRSF" id="PIRSF005227">
    <property type="entry name" value="Asp_dh_NAD_syn"/>
    <property type="match status" value="1"/>
</dbReference>
<dbReference type="Pfam" id="PF01958">
    <property type="entry name" value="Asp_DH_C"/>
    <property type="match status" value="1"/>
</dbReference>
<accession>B8GFZ9</accession>
<dbReference type="NCBIfam" id="TIGR03855">
    <property type="entry name" value="NAD_NadX"/>
    <property type="match status" value="1"/>
</dbReference>
<gene>
    <name evidence="6" type="primary">nadX</name>
    <name evidence="9" type="ordered locus">Mpal_2777</name>
</gene>
<evidence type="ECO:0000259" key="7">
    <source>
        <dbReference type="Pfam" id="PF01958"/>
    </source>
</evidence>
<evidence type="ECO:0000259" key="8">
    <source>
        <dbReference type="Pfam" id="PF03447"/>
    </source>
</evidence>
<dbReference type="NCBIfam" id="NF009829">
    <property type="entry name" value="PRK13303.1-4"/>
    <property type="match status" value="1"/>
</dbReference>
<dbReference type="HAMAP" id="MF_01265">
    <property type="entry name" value="NadX"/>
    <property type="match status" value="1"/>
</dbReference>
<dbReference type="GO" id="GO:0051287">
    <property type="term" value="F:NAD binding"/>
    <property type="evidence" value="ECO:0007669"/>
    <property type="project" value="UniProtKB-UniRule"/>
</dbReference>
<keyword evidence="4 6" id="KW-0560">Oxidoreductase</keyword>
<comment type="catalytic activity">
    <reaction evidence="6">
        <text>L-aspartate + NADP(+) + H2O = oxaloacetate + NH4(+) + NADPH + H(+)</text>
        <dbReference type="Rhea" id="RHEA:11784"/>
        <dbReference type="ChEBI" id="CHEBI:15377"/>
        <dbReference type="ChEBI" id="CHEBI:15378"/>
        <dbReference type="ChEBI" id="CHEBI:16452"/>
        <dbReference type="ChEBI" id="CHEBI:28938"/>
        <dbReference type="ChEBI" id="CHEBI:29991"/>
        <dbReference type="ChEBI" id="CHEBI:57783"/>
        <dbReference type="ChEBI" id="CHEBI:58349"/>
        <dbReference type="EC" id="1.4.1.21"/>
    </reaction>
</comment>
<feature type="binding site" evidence="6">
    <location>
        <position position="122"/>
    </location>
    <ligand>
        <name>NAD(+)</name>
        <dbReference type="ChEBI" id="CHEBI:57540"/>
    </ligand>
</feature>
<dbReference type="GO" id="GO:0016639">
    <property type="term" value="F:oxidoreductase activity, acting on the CH-NH2 group of donors, NAD or NADP as acceptor"/>
    <property type="evidence" value="ECO:0007669"/>
    <property type="project" value="UniProtKB-UniRule"/>
</dbReference>
<evidence type="ECO:0000256" key="4">
    <source>
        <dbReference type="ARBA" id="ARBA00023002"/>
    </source>
</evidence>
<dbReference type="NCBIfam" id="NF009830">
    <property type="entry name" value="PRK13304.1"/>
    <property type="match status" value="1"/>
</dbReference>
<dbReference type="PANTHER" id="PTHR31873">
    <property type="entry name" value="L-ASPARTATE DEHYDROGENASE-RELATED"/>
    <property type="match status" value="1"/>
</dbReference>
<dbReference type="SUPFAM" id="SSF55347">
    <property type="entry name" value="Glyceraldehyde-3-phosphate dehydrogenase-like, C-terminal domain"/>
    <property type="match status" value="1"/>
</dbReference>
<dbReference type="GO" id="GO:0050661">
    <property type="term" value="F:NADP binding"/>
    <property type="evidence" value="ECO:0007669"/>
    <property type="project" value="UniProtKB-UniRule"/>
</dbReference>
<dbReference type="UniPathway" id="UPA00253">
    <property type="reaction ID" value="UER00456"/>
</dbReference>
<dbReference type="EC" id="1.4.1.21" evidence="6"/>
<proteinExistence type="inferred from homology"/>
<feature type="active site" evidence="6">
    <location>
        <position position="206"/>
    </location>
</feature>
<comment type="miscellaneous">
    <text evidence="6">The iminoaspartate product is unstable in aqueous solution and can decompose to oxaloacetate and ammonia.</text>
</comment>
<dbReference type="InterPro" id="IPR036291">
    <property type="entry name" value="NAD(P)-bd_dom_sf"/>
</dbReference>
<evidence type="ECO:0000256" key="3">
    <source>
        <dbReference type="ARBA" id="ARBA00022857"/>
    </source>
</evidence>
<protein>
    <recommendedName>
        <fullName evidence="6">L-aspartate dehydrogenase</fullName>
        <ecNumber evidence="6">1.4.1.21</ecNumber>
    </recommendedName>
</protein>
<evidence type="ECO:0000256" key="6">
    <source>
        <dbReference type="HAMAP-Rule" id="MF_01265"/>
    </source>
</evidence>
<keyword evidence="2 6" id="KW-0662">Pyridine nucleotide biosynthesis</keyword>
<evidence type="ECO:0000256" key="5">
    <source>
        <dbReference type="ARBA" id="ARBA00023027"/>
    </source>
</evidence>
<evidence type="ECO:0000313" key="10">
    <source>
        <dbReference type="Proteomes" id="UP000002457"/>
    </source>
</evidence>
<feature type="domain" description="Aspartate dehydrogenase" evidence="7">
    <location>
        <begin position="155"/>
        <end position="240"/>
    </location>
</feature>